<evidence type="ECO:0000313" key="1">
    <source>
        <dbReference type="EMBL" id="MCB5228397.1"/>
    </source>
</evidence>
<evidence type="ECO:0000313" key="2">
    <source>
        <dbReference type="Proteomes" id="UP000633814"/>
    </source>
</evidence>
<dbReference type="Proteomes" id="UP000633814">
    <property type="component" value="Unassembled WGS sequence"/>
</dbReference>
<dbReference type="EMBL" id="JAEINI020000027">
    <property type="protein sequence ID" value="MCB5228397.1"/>
    <property type="molecule type" value="Genomic_DNA"/>
</dbReference>
<name>A0ABS8C7X9_9ALTE</name>
<organism evidence="1 2">
    <name type="scientific">Alishewanella maricola</name>
    <dbReference type="NCBI Taxonomy" id="2795740"/>
    <lineage>
        <taxon>Bacteria</taxon>
        <taxon>Pseudomonadati</taxon>
        <taxon>Pseudomonadota</taxon>
        <taxon>Gammaproteobacteria</taxon>
        <taxon>Alteromonadales</taxon>
        <taxon>Alteromonadaceae</taxon>
        <taxon>Alishewanella</taxon>
    </lineage>
</organism>
<accession>A0ABS8C7X9</accession>
<protein>
    <submittedName>
        <fullName evidence="1">Uncharacterized protein</fullName>
    </submittedName>
</protein>
<dbReference type="RefSeq" id="WP_226752451.1">
    <property type="nucleotide sequence ID" value="NZ_JAEINI020000027.1"/>
</dbReference>
<keyword evidence="2" id="KW-1185">Reference proteome</keyword>
<sequence>MTDITSELLSGASPFLSGLFYDSLKRKVVLKAVNNPEDMLIVRVITFPGITKYSESIEEIDDELIDGVIGINWLNDSQICIKTNLREIIITLTGKPHGQTVT</sequence>
<comment type="caution">
    <text evidence="1">The sequence shown here is derived from an EMBL/GenBank/DDBJ whole genome shotgun (WGS) entry which is preliminary data.</text>
</comment>
<proteinExistence type="predicted"/>
<gene>
    <name evidence="1" type="ORF">JAO78_016455</name>
</gene>
<reference evidence="1 2" key="1">
    <citation type="submission" date="2021-10" db="EMBL/GenBank/DDBJ databases">
        <title>Alishewanella koreense sp. nov. isolated from seawater of southwestern coast in South Korea and the proposal for the reclassification of Rheinheimera perlucida and Rheinheimera tuosuensis as Arsukibacterium perlucida and Arsukibacterium tuosuensis.</title>
        <authorList>
            <person name="Kim K.H."/>
            <person name="Ruan W."/>
            <person name="Kim K.R."/>
            <person name="Baek J.H."/>
            <person name="Jeon C.O."/>
        </authorList>
    </citation>
    <scope>NUCLEOTIDE SEQUENCE [LARGE SCALE GENOMIC DNA]</scope>
    <source>
        <strain evidence="1 2">16-MA</strain>
    </source>
</reference>